<dbReference type="GO" id="GO:0006071">
    <property type="term" value="P:glycerol metabolic process"/>
    <property type="evidence" value="ECO:0007669"/>
    <property type="project" value="UniProtKB-KW"/>
</dbReference>
<dbReference type="KEGG" id="bsen:DP114_16495"/>
<evidence type="ECO:0000256" key="6">
    <source>
        <dbReference type="ARBA" id="ARBA00047512"/>
    </source>
</evidence>
<proteinExistence type="inferred from homology"/>
<keyword evidence="3" id="KW-0732">Signal</keyword>
<comment type="catalytic activity">
    <reaction evidence="6">
        <text>a sn-glycero-3-phosphodiester + H2O = an alcohol + sn-glycerol 3-phosphate + H(+)</text>
        <dbReference type="Rhea" id="RHEA:12969"/>
        <dbReference type="ChEBI" id="CHEBI:15377"/>
        <dbReference type="ChEBI" id="CHEBI:15378"/>
        <dbReference type="ChEBI" id="CHEBI:30879"/>
        <dbReference type="ChEBI" id="CHEBI:57597"/>
        <dbReference type="ChEBI" id="CHEBI:83408"/>
        <dbReference type="EC" id="3.1.4.46"/>
    </reaction>
</comment>
<dbReference type="EMBL" id="CP030118">
    <property type="protein sequence ID" value="QDL09291.1"/>
    <property type="molecule type" value="Genomic_DNA"/>
</dbReference>
<evidence type="ECO:0000256" key="2">
    <source>
        <dbReference type="ARBA" id="ARBA00012247"/>
    </source>
</evidence>
<evidence type="ECO:0000256" key="1">
    <source>
        <dbReference type="ARBA" id="ARBA00007277"/>
    </source>
</evidence>
<dbReference type="GO" id="GO:0006629">
    <property type="term" value="P:lipid metabolic process"/>
    <property type="evidence" value="ECO:0007669"/>
    <property type="project" value="InterPro"/>
</dbReference>
<dbReference type="PROSITE" id="PS51704">
    <property type="entry name" value="GP_PDE"/>
    <property type="match status" value="1"/>
</dbReference>
<evidence type="ECO:0000256" key="4">
    <source>
        <dbReference type="ARBA" id="ARBA00022798"/>
    </source>
</evidence>
<dbReference type="SUPFAM" id="SSF51695">
    <property type="entry name" value="PLC-like phosphodiesterases"/>
    <property type="match status" value="1"/>
</dbReference>
<gene>
    <name evidence="8" type="ORF">DP114_16495</name>
</gene>
<dbReference type="EC" id="3.1.4.46" evidence="2"/>
<evidence type="ECO:0000313" key="9">
    <source>
        <dbReference type="Proteomes" id="UP000503129"/>
    </source>
</evidence>
<keyword evidence="9" id="KW-1185">Reference proteome</keyword>
<evidence type="ECO:0000313" key="8">
    <source>
        <dbReference type="EMBL" id="QDL09291.1"/>
    </source>
</evidence>
<dbReference type="Pfam" id="PF13449">
    <property type="entry name" value="Phytase-like"/>
    <property type="match status" value="2"/>
</dbReference>
<dbReference type="GO" id="GO:0042597">
    <property type="term" value="C:periplasmic space"/>
    <property type="evidence" value="ECO:0007669"/>
    <property type="project" value="TreeGrafter"/>
</dbReference>
<evidence type="ECO:0000256" key="3">
    <source>
        <dbReference type="ARBA" id="ARBA00022729"/>
    </source>
</evidence>
<reference evidence="8 9" key="1">
    <citation type="submission" date="2018-06" db="EMBL/GenBank/DDBJ databases">
        <title>Comparative genomics of Brasilonema spp. strains.</title>
        <authorList>
            <person name="Alvarenga D.O."/>
            <person name="Fiore M.F."/>
            <person name="Varani A.M."/>
        </authorList>
    </citation>
    <scope>NUCLEOTIDE SEQUENCE [LARGE SCALE GENOMIC DNA]</scope>
    <source>
        <strain evidence="8 9">CENA114</strain>
    </source>
</reference>
<feature type="domain" description="GP-PDE" evidence="7">
    <location>
        <begin position="182"/>
        <end position="526"/>
    </location>
</feature>
<keyword evidence="4" id="KW-0319">Glycerol metabolism</keyword>
<accession>A0A856MI33</accession>
<dbReference type="InterPro" id="IPR017946">
    <property type="entry name" value="PLC-like_Pdiesterase_TIM-brl"/>
</dbReference>
<dbReference type="InterPro" id="IPR027372">
    <property type="entry name" value="Phytase-like_dom"/>
</dbReference>
<dbReference type="AlphaFoldDB" id="A0A856MI33"/>
<dbReference type="Pfam" id="PF03009">
    <property type="entry name" value="GDPD"/>
    <property type="match status" value="1"/>
</dbReference>
<keyword evidence="5" id="KW-0378">Hydrolase</keyword>
<dbReference type="PANTHER" id="PTHR43620">
    <property type="entry name" value="GLYCEROPHOSPHORYL DIESTER PHOSPHODIESTERASE"/>
    <property type="match status" value="1"/>
</dbReference>
<sequence>MANVTLKGFASLPADTFAEGSSSGKFITGNTNGRTVPFQGQPVQGFSAVQFADKNNYWFLPDNGFGAKSNSADFLLRIYQLNPSFRGTEGGDGRVEVLNFIQLSDPNKQVPFKIVNEGTTDRLLTGADFDVESFVLSSDGSIWIGDEFGPYLLHVDQTGKLLEAPISTPNFYKLNTLNGQPPIVIGHRGASGERPEHTLESYKLAIERGADFVEPDLVSTKDGVLIARHEVNITDTTDVASRPEFTNRYTTKVIDGVTERGWFADDFTLEEIKTLRAKERLSFRDQSYNGQFEIPTFQEIIDLVKQVETQTGRKIGIYPETKHPTYHDSVGLSLEEPLVETLKKNDFTDPSRVFIQSFEVGNLKELNQKIDVPLVQLLDAEDIKLDGTLIEKQPYDFVVSGDPRTYGDLRTAEGLKEVATYADGIGPWKRMIVSVKGVDADGDGKADDVNRDGLLNDADKNTLPPTTLIQDAHAAGLLVHPYTFRNESQYLAADYNKNPELEFQQFIKLGVDGYFTDFPGTGDKVRDQITGEFVRSPDNPDVLANLAPSNLASSKGFEGLAISPDKTKLYPLLEGSVLGDPNDALRIHKFDVASKQYEGLVGYYHLENPTNAIGDLTVVNDNEYLVIERDNGQADTAQFKKIYKVDFSQKDVNGYVAKEEVADLLNIQDPNDLNQDGSTKFTFPFQTIENVLVIDQNTILVANDNNYPFSVGRPPAIDNDEIILLGLGKPLSLDPRVGLAGLNNNTLLSEGHDLLGTQNWSQPNLSI</sequence>
<organism evidence="8 9">
    <name type="scientific">Brasilonema sennae CENA114</name>
    <dbReference type="NCBI Taxonomy" id="415709"/>
    <lineage>
        <taxon>Bacteria</taxon>
        <taxon>Bacillati</taxon>
        <taxon>Cyanobacteriota</taxon>
        <taxon>Cyanophyceae</taxon>
        <taxon>Nostocales</taxon>
        <taxon>Scytonemataceae</taxon>
        <taxon>Brasilonema</taxon>
        <taxon>Bromeliae group (in: Brasilonema)</taxon>
    </lineage>
</organism>
<dbReference type="InterPro" id="IPR030395">
    <property type="entry name" value="GP_PDE_dom"/>
</dbReference>
<name>A0A856MI33_9CYAN</name>
<dbReference type="PANTHER" id="PTHR43620:SF7">
    <property type="entry name" value="GLYCEROPHOSPHODIESTER PHOSPHODIESTERASE GDPD5-RELATED"/>
    <property type="match status" value="1"/>
</dbReference>
<evidence type="ECO:0000256" key="5">
    <source>
        <dbReference type="ARBA" id="ARBA00022801"/>
    </source>
</evidence>
<dbReference type="CDD" id="cd08602">
    <property type="entry name" value="GDPD_ScGlpQ1_like"/>
    <property type="match status" value="1"/>
</dbReference>
<dbReference type="Proteomes" id="UP000503129">
    <property type="component" value="Chromosome"/>
</dbReference>
<dbReference type="Gene3D" id="3.20.20.190">
    <property type="entry name" value="Phosphatidylinositol (PI) phosphodiesterase"/>
    <property type="match status" value="1"/>
</dbReference>
<protein>
    <recommendedName>
        <fullName evidence="2">glycerophosphodiester phosphodiesterase</fullName>
        <ecNumber evidence="2">3.1.4.46</ecNumber>
    </recommendedName>
</protein>
<evidence type="ECO:0000259" key="7">
    <source>
        <dbReference type="PROSITE" id="PS51704"/>
    </source>
</evidence>
<dbReference type="GO" id="GO:0008889">
    <property type="term" value="F:glycerophosphodiester phosphodiesterase activity"/>
    <property type="evidence" value="ECO:0007669"/>
    <property type="project" value="UniProtKB-EC"/>
</dbReference>
<comment type="similarity">
    <text evidence="1">Belongs to the glycerophosphoryl diester phosphodiesterase family.</text>
</comment>